<organism evidence="3">
    <name type="scientific">Brachionus calyciflorus</name>
    <dbReference type="NCBI Taxonomy" id="104777"/>
    <lineage>
        <taxon>Eukaryota</taxon>
        <taxon>Metazoa</taxon>
        <taxon>Spiralia</taxon>
        <taxon>Gnathifera</taxon>
        <taxon>Rotifera</taxon>
        <taxon>Eurotatoria</taxon>
        <taxon>Monogononta</taxon>
        <taxon>Pseudotrocha</taxon>
        <taxon>Ploima</taxon>
        <taxon>Brachionidae</taxon>
        <taxon>Brachionus</taxon>
    </lineage>
</organism>
<dbReference type="EMBL" id="MH189311">
    <property type="protein sequence ID" value="AYN44479.1"/>
    <property type="molecule type" value="mRNA"/>
</dbReference>
<evidence type="ECO:0000259" key="1">
    <source>
        <dbReference type="PROSITE" id="PS50404"/>
    </source>
</evidence>
<dbReference type="InterPro" id="IPR050213">
    <property type="entry name" value="GST_superfamily"/>
</dbReference>
<dbReference type="InterPro" id="IPR004045">
    <property type="entry name" value="Glutathione_S-Trfase_N"/>
</dbReference>
<dbReference type="SFLD" id="SFLDG00363">
    <property type="entry name" value="AMPS_(cytGST):_Alpha-__Mu-__Pi"/>
    <property type="match status" value="1"/>
</dbReference>
<evidence type="ECO:0000313" key="3">
    <source>
        <dbReference type="EMBL" id="AYN44479.1"/>
    </source>
</evidence>
<dbReference type="Gene3D" id="3.40.30.10">
    <property type="entry name" value="Glutaredoxin"/>
    <property type="match status" value="1"/>
</dbReference>
<dbReference type="SFLD" id="SFLDS00019">
    <property type="entry name" value="Glutathione_Transferase_(cytos"/>
    <property type="match status" value="1"/>
</dbReference>
<dbReference type="InterPro" id="IPR010987">
    <property type="entry name" value="Glutathione-S-Trfase_C-like"/>
</dbReference>
<reference evidence="3" key="1">
    <citation type="journal article" date="2018" name="Comp. Biochem. Physiol. Part D Genomics Proteomics">
        <title>Genome-wide identification of the entire 90 glutathione S-transferase (GST) subfamily genes in four rotifer Brachionus species and transcriptional modulation in response to endocrine disrupting chemicals.</title>
        <authorList>
            <person name="Park J.C."/>
            <person name="Kim D.H."/>
            <person name="Lee M.C."/>
            <person name="Han J."/>
            <person name="Kim H.J."/>
            <person name="Hagiwara A."/>
            <person name="Hwang U.K."/>
            <person name="Park H.G."/>
            <person name="Lee J.S."/>
        </authorList>
    </citation>
    <scope>NUCLEOTIDE SEQUENCE</scope>
</reference>
<proteinExistence type="evidence at transcript level"/>
<dbReference type="Pfam" id="PF02798">
    <property type="entry name" value="GST_N"/>
    <property type="match status" value="1"/>
</dbReference>
<protein>
    <submittedName>
        <fullName evidence="3">Glutathione S-transferase S5-2</fullName>
    </submittedName>
</protein>
<dbReference type="PANTHER" id="PTHR11571">
    <property type="entry name" value="GLUTATHIONE S-TRANSFERASE"/>
    <property type="match status" value="1"/>
</dbReference>
<dbReference type="PROSITE" id="PS50404">
    <property type="entry name" value="GST_NTER"/>
    <property type="match status" value="1"/>
</dbReference>
<dbReference type="InterPro" id="IPR036249">
    <property type="entry name" value="Thioredoxin-like_sf"/>
</dbReference>
<accession>A0A3G2JSC5</accession>
<dbReference type="FunFam" id="1.20.1050.10:FF:000030">
    <property type="entry name" value="Glutathione S-transferase S1"/>
    <property type="match status" value="1"/>
</dbReference>
<dbReference type="CDD" id="cd03039">
    <property type="entry name" value="GST_N_Sigma_like"/>
    <property type="match status" value="1"/>
</dbReference>
<feature type="domain" description="GST C-terminal" evidence="2">
    <location>
        <begin position="87"/>
        <end position="212"/>
    </location>
</feature>
<name>A0A3G2JSC5_9BILA</name>
<dbReference type="SUPFAM" id="SSF47616">
    <property type="entry name" value="GST C-terminal domain-like"/>
    <property type="match status" value="1"/>
</dbReference>
<sequence>MSNVTYKLKYFNFRGRAEAIRILFKLANQNFEDIRFELSEWSALKQTFTFHQLPVLEVCEDSKTTVIAQSNSILRFVADRLGLSGKDDLERAKCDMINEQIISVFENLVNIYRMKDGDEKQKALDSTISEQVPNGYKLIQNFLDESGFLVGDKITYADIVLVLSYDWLRDRKDEVLAKLPGLKKHYEKIMSIPLISQHIEENKHVRLTILFE</sequence>
<dbReference type="GO" id="GO:0006749">
    <property type="term" value="P:glutathione metabolic process"/>
    <property type="evidence" value="ECO:0007669"/>
    <property type="project" value="TreeGrafter"/>
</dbReference>
<dbReference type="SFLD" id="SFLDG01205">
    <property type="entry name" value="AMPS.1"/>
    <property type="match status" value="1"/>
</dbReference>
<dbReference type="GO" id="GO:0004364">
    <property type="term" value="F:glutathione transferase activity"/>
    <property type="evidence" value="ECO:0007669"/>
    <property type="project" value="TreeGrafter"/>
</dbReference>
<dbReference type="CDD" id="cd03192">
    <property type="entry name" value="GST_C_Sigma_like"/>
    <property type="match status" value="1"/>
</dbReference>
<dbReference type="Gene3D" id="1.20.1050.10">
    <property type="match status" value="1"/>
</dbReference>
<dbReference type="Pfam" id="PF14497">
    <property type="entry name" value="GST_C_3"/>
    <property type="match status" value="1"/>
</dbReference>
<keyword evidence="3" id="KW-0808">Transferase</keyword>
<dbReference type="InterPro" id="IPR036282">
    <property type="entry name" value="Glutathione-S-Trfase_C_sf"/>
</dbReference>
<reference evidence="3" key="2">
    <citation type="submission" date="2018-04" db="EMBL/GenBank/DDBJ databases">
        <authorList>
            <person name="Lee J.-S."/>
        </authorList>
    </citation>
    <scope>NUCLEOTIDE SEQUENCE</scope>
</reference>
<dbReference type="InterPro" id="IPR004046">
    <property type="entry name" value="GST_C"/>
</dbReference>
<evidence type="ECO:0000259" key="2">
    <source>
        <dbReference type="PROSITE" id="PS50405"/>
    </source>
</evidence>
<dbReference type="PANTHER" id="PTHR11571:SF150">
    <property type="entry name" value="GLUTATHIONE S-TRANSFERASE"/>
    <property type="match status" value="1"/>
</dbReference>
<feature type="domain" description="GST N-terminal" evidence="1">
    <location>
        <begin position="4"/>
        <end position="85"/>
    </location>
</feature>
<dbReference type="SUPFAM" id="SSF52833">
    <property type="entry name" value="Thioredoxin-like"/>
    <property type="match status" value="1"/>
</dbReference>
<dbReference type="InterPro" id="IPR040079">
    <property type="entry name" value="Glutathione_S-Trfase"/>
</dbReference>
<dbReference type="PROSITE" id="PS50405">
    <property type="entry name" value="GST_CTER"/>
    <property type="match status" value="1"/>
</dbReference>
<dbReference type="AlphaFoldDB" id="A0A3G2JSC5"/>